<dbReference type="SUPFAM" id="SSF57903">
    <property type="entry name" value="FYVE/PHD zinc finger"/>
    <property type="match status" value="1"/>
</dbReference>
<evidence type="ECO:0000256" key="4">
    <source>
        <dbReference type="SAM" id="MobiDB-lite"/>
    </source>
</evidence>
<keyword evidence="3" id="KW-0862">Zinc</keyword>
<dbReference type="EMBL" id="WHWC01000018">
    <property type="protein sequence ID" value="KAG8364798.1"/>
    <property type="molecule type" value="Genomic_DNA"/>
</dbReference>
<evidence type="ECO:0000256" key="2">
    <source>
        <dbReference type="ARBA" id="ARBA00022771"/>
    </source>
</evidence>
<proteinExistence type="predicted"/>
<dbReference type="InterPro" id="IPR046796">
    <property type="entry name" value="Transposase_32_dom"/>
</dbReference>
<dbReference type="PANTHER" id="PTHR46364">
    <property type="entry name" value="OS08G0421900 PROTEIN"/>
    <property type="match status" value="1"/>
</dbReference>
<dbReference type="Proteomes" id="UP000826271">
    <property type="component" value="Unassembled WGS sequence"/>
</dbReference>
<evidence type="ECO:0000313" key="6">
    <source>
        <dbReference type="EMBL" id="KAG8364798.1"/>
    </source>
</evidence>
<gene>
    <name evidence="6" type="ORF">BUALT_Bualt18G0036200</name>
</gene>
<sequence>MPKTSSKQSKGKNKVGEGSSTTSEPLANPHDPLALPRSSNPKQELIFNGLLNRVVIKERSFAPSAQTAVKARIEFHKLDYFCGPLEPIRLPWIQEFYGAGAYLSITDKASWKAHTIEVRDHRVNFDTIALTTCFGMTIPQICGCLDLYKLDGTYTVSLDEVLSVIAIKGSTWSEGDSYLPRRILLPEAAFWLNFIRFNLLPSSNRSELNKDRALLIFTIMTERPINFVGLIHQTFLGHIKRFGLEFLPLVDPAQAKRKRGESTNPKKIPFIFPSLITALCSTCGVRPLRSETTDPAATPLPFSDTPASAHPSRARPVQSTGSRHTTSTDVETLRRLQLPFSNLVGANIHSTLFYSQAPPASILQSRGRKYSFNPFLFPGEKLGRKDKHVICKYAEIGVKCTEIRVKCAETGQRNLLEGRDSSMVLRSYSCQITMTFKVLTIEGICTIHTFKNYTKLEHVGPEDYYCRFEYKPASGAFLPDRVAVYCKREMPYNLDDLMIQCDECKDWFQMHQTLIDHIFTDSMILQILPLLKYR</sequence>
<dbReference type="GO" id="GO:0008270">
    <property type="term" value="F:zinc ion binding"/>
    <property type="evidence" value="ECO:0007669"/>
    <property type="project" value="UniProtKB-KW"/>
</dbReference>
<dbReference type="InterPro" id="IPR011011">
    <property type="entry name" value="Znf_FYVE_PHD"/>
</dbReference>
<evidence type="ECO:0000256" key="3">
    <source>
        <dbReference type="ARBA" id="ARBA00022833"/>
    </source>
</evidence>
<reference evidence="6" key="1">
    <citation type="submission" date="2019-10" db="EMBL/GenBank/DDBJ databases">
        <authorList>
            <person name="Zhang R."/>
            <person name="Pan Y."/>
            <person name="Wang J."/>
            <person name="Ma R."/>
            <person name="Yu S."/>
        </authorList>
    </citation>
    <scope>NUCLEOTIDE SEQUENCE</scope>
    <source>
        <strain evidence="6">LA-IB0</strain>
        <tissue evidence="6">Leaf</tissue>
    </source>
</reference>
<dbReference type="AlphaFoldDB" id="A0AAV6W342"/>
<keyword evidence="7" id="KW-1185">Reference proteome</keyword>
<accession>A0AAV6W342</accession>
<feature type="region of interest" description="Disordered" evidence="4">
    <location>
        <begin position="290"/>
        <end position="329"/>
    </location>
</feature>
<protein>
    <recommendedName>
        <fullName evidence="5">Putative plant transposon protein domain-containing protein</fullName>
    </recommendedName>
</protein>
<feature type="compositionally biased region" description="Polar residues" evidence="4">
    <location>
        <begin position="317"/>
        <end position="329"/>
    </location>
</feature>
<evidence type="ECO:0000313" key="7">
    <source>
        <dbReference type="Proteomes" id="UP000826271"/>
    </source>
</evidence>
<keyword evidence="1" id="KW-0479">Metal-binding</keyword>
<comment type="caution">
    <text evidence="6">The sequence shown here is derived from an EMBL/GenBank/DDBJ whole genome shotgun (WGS) entry which is preliminary data.</text>
</comment>
<keyword evidence="2" id="KW-0863">Zinc-finger</keyword>
<dbReference type="InterPro" id="IPR013083">
    <property type="entry name" value="Znf_RING/FYVE/PHD"/>
</dbReference>
<dbReference type="Gene3D" id="3.30.40.10">
    <property type="entry name" value="Zinc/RING finger domain, C3HC4 (zinc finger)"/>
    <property type="match status" value="1"/>
</dbReference>
<evidence type="ECO:0000259" key="5">
    <source>
        <dbReference type="Pfam" id="PF20167"/>
    </source>
</evidence>
<name>A0AAV6W342_9LAMI</name>
<dbReference type="Pfam" id="PF20167">
    <property type="entry name" value="Transposase_32"/>
    <property type="match status" value="1"/>
</dbReference>
<evidence type="ECO:0000256" key="1">
    <source>
        <dbReference type="ARBA" id="ARBA00022723"/>
    </source>
</evidence>
<organism evidence="6 7">
    <name type="scientific">Buddleja alternifolia</name>
    <dbReference type="NCBI Taxonomy" id="168488"/>
    <lineage>
        <taxon>Eukaryota</taxon>
        <taxon>Viridiplantae</taxon>
        <taxon>Streptophyta</taxon>
        <taxon>Embryophyta</taxon>
        <taxon>Tracheophyta</taxon>
        <taxon>Spermatophyta</taxon>
        <taxon>Magnoliopsida</taxon>
        <taxon>eudicotyledons</taxon>
        <taxon>Gunneridae</taxon>
        <taxon>Pentapetalae</taxon>
        <taxon>asterids</taxon>
        <taxon>lamiids</taxon>
        <taxon>Lamiales</taxon>
        <taxon>Scrophulariaceae</taxon>
        <taxon>Buddlejeae</taxon>
        <taxon>Buddleja</taxon>
    </lineage>
</organism>
<feature type="domain" description="Putative plant transposon protein" evidence="5">
    <location>
        <begin position="76"/>
        <end position="233"/>
    </location>
</feature>
<feature type="region of interest" description="Disordered" evidence="4">
    <location>
        <begin position="1"/>
        <end position="39"/>
    </location>
</feature>